<dbReference type="EC" id="3.1.3.25" evidence="7"/>
<comment type="cofactor">
    <cofactor evidence="2 7">
        <name>Mg(2+)</name>
        <dbReference type="ChEBI" id="CHEBI:18420"/>
    </cofactor>
</comment>
<dbReference type="CDD" id="cd01639">
    <property type="entry name" value="IMPase"/>
    <property type="match status" value="1"/>
</dbReference>
<dbReference type="InterPro" id="IPR033942">
    <property type="entry name" value="IMPase"/>
</dbReference>
<dbReference type="Gene3D" id="3.40.190.80">
    <property type="match status" value="1"/>
</dbReference>
<comment type="catalytic activity">
    <reaction evidence="1 7">
        <text>a myo-inositol phosphate + H2O = myo-inositol + phosphate</text>
        <dbReference type="Rhea" id="RHEA:24056"/>
        <dbReference type="ChEBI" id="CHEBI:15377"/>
        <dbReference type="ChEBI" id="CHEBI:17268"/>
        <dbReference type="ChEBI" id="CHEBI:43474"/>
        <dbReference type="ChEBI" id="CHEBI:84139"/>
        <dbReference type="EC" id="3.1.3.25"/>
    </reaction>
</comment>
<dbReference type="InterPro" id="IPR000760">
    <property type="entry name" value="Inositol_monophosphatase-like"/>
</dbReference>
<evidence type="ECO:0000256" key="6">
    <source>
        <dbReference type="ARBA" id="ARBA00022842"/>
    </source>
</evidence>
<feature type="compositionally biased region" description="Gly residues" evidence="8">
    <location>
        <begin position="152"/>
        <end position="163"/>
    </location>
</feature>
<accession>A0ABN2VLR6</accession>
<dbReference type="InterPro" id="IPR020550">
    <property type="entry name" value="Inositol_monophosphatase_CS"/>
</dbReference>
<dbReference type="Gene3D" id="3.30.540.10">
    <property type="entry name" value="Fructose-1,6-Bisphosphatase, subunit A, domain 1"/>
    <property type="match status" value="1"/>
</dbReference>
<evidence type="ECO:0000256" key="7">
    <source>
        <dbReference type="RuleBase" id="RU364068"/>
    </source>
</evidence>
<evidence type="ECO:0000256" key="3">
    <source>
        <dbReference type="ARBA" id="ARBA00009759"/>
    </source>
</evidence>
<dbReference type="Pfam" id="PF00459">
    <property type="entry name" value="Inositol_P"/>
    <property type="match status" value="1"/>
</dbReference>
<protein>
    <recommendedName>
        <fullName evidence="7">Inositol-1-monophosphatase</fullName>
        <ecNumber evidence="7">3.1.3.25</ecNumber>
    </recommendedName>
</protein>
<evidence type="ECO:0000256" key="1">
    <source>
        <dbReference type="ARBA" id="ARBA00001033"/>
    </source>
</evidence>
<dbReference type="SUPFAM" id="SSF56655">
    <property type="entry name" value="Carbohydrate phosphatase"/>
    <property type="match status" value="1"/>
</dbReference>
<comment type="similarity">
    <text evidence="3 7">Belongs to the inositol monophosphatase superfamily.</text>
</comment>
<dbReference type="PRINTS" id="PR00377">
    <property type="entry name" value="IMPHPHTASES"/>
</dbReference>
<dbReference type="PANTHER" id="PTHR20854">
    <property type="entry name" value="INOSITOL MONOPHOSPHATASE"/>
    <property type="match status" value="1"/>
</dbReference>
<evidence type="ECO:0000313" key="9">
    <source>
        <dbReference type="EMBL" id="GAA2065745.1"/>
    </source>
</evidence>
<dbReference type="EMBL" id="BAAAQN010000105">
    <property type="protein sequence ID" value="GAA2065745.1"/>
    <property type="molecule type" value="Genomic_DNA"/>
</dbReference>
<dbReference type="PROSITE" id="PS00629">
    <property type="entry name" value="IMP_1"/>
    <property type="match status" value="1"/>
</dbReference>
<dbReference type="InterPro" id="IPR020583">
    <property type="entry name" value="Inositol_monoP_metal-BS"/>
</dbReference>
<dbReference type="PANTHER" id="PTHR20854:SF4">
    <property type="entry name" value="INOSITOL-1-MONOPHOSPHATASE-RELATED"/>
    <property type="match status" value="1"/>
</dbReference>
<gene>
    <name evidence="9" type="ORF">GCM10009839_91760</name>
</gene>
<sequence length="284" mass="29633">MTVSADPKELLELASRLAAEAGRVLVEDRPRDLGVASTKSSPTDIVTVMDQRSEKLIVAGILAERPDDGILGEEGASREGTSGVRWVIDPIDGTVNYLYELPMWCVSIGVEVDGVAVAGVVEVPMLRETFTALRGHGAWRNGEPIRARSAQSGGGGGGEGEGAGEPVPLERALVATGFGYAAQRRAVQGRIVADLLPRVRDIRRGGSAAIDLCSVACGRVDGYYERGTNPWDIAAGGLIVEEAGGRIGGLRGTAASVEMTVAAAPGLFEVLCEYLEGCGADRDS</sequence>
<keyword evidence="4 7" id="KW-0479">Metal-binding</keyword>
<proteinExistence type="inferred from homology"/>
<organism evidence="9 10">
    <name type="scientific">Catenulispora yoronensis</name>
    <dbReference type="NCBI Taxonomy" id="450799"/>
    <lineage>
        <taxon>Bacteria</taxon>
        <taxon>Bacillati</taxon>
        <taxon>Actinomycetota</taxon>
        <taxon>Actinomycetes</taxon>
        <taxon>Catenulisporales</taxon>
        <taxon>Catenulisporaceae</taxon>
        <taxon>Catenulispora</taxon>
    </lineage>
</organism>
<keyword evidence="6 7" id="KW-0460">Magnesium</keyword>
<evidence type="ECO:0000256" key="2">
    <source>
        <dbReference type="ARBA" id="ARBA00001946"/>
    </source>
</evidence>
<keyword evidence="5 7" id="KW-0378">Hydrolase</keyword>
<reference evidence="10" key="1">
    <citation type="journal article" date="2019" name="Int. J. Syst. Evol. Microbiol.">
        <title>The Global Catalogue of Microorganisms (GCM) 10K type strain sequencing project: providing services to taxonomists for standard genome sequencing and annotation.</title>
        <authorList>
            <consortium name="The Broad Institute Genomics Platform"/>
            <consortium name="The Broad Institute Genome Sequencing Center for Infectious Disease"/>
            <person name="Wu L."/>
            <person name="Ma J."/>
        </authorList>
    </citation>
    <scope>NUCLEOTIDE SEQUENCE [LARGE SCALE GENOMIC DNA]</scope>
    <source>
        <strain evidence="10">JCM 16014</strain>
    </source>
</reference>
<feature type="region of interest" description="Disordered" evidence="8">
    <location>
        <begin position="144"/>
        <end position="165"/>
    </location>
</feature>
<evidence type="ECO:0000256" key="4">
    <source>
        <dbReference type="ARBA" id="ARBA00022723"/>
    </source>
</evidence>
<name>A0ABN2VLR6_9ACTN</name>
<evidence type="ECO:0000256" key="8">
    <source>
        <dbReference type="SAM" id="MobiDB-lite"/>
    </source>
</evidence>
<dbReference type="PROSITE" id="PS00630">
    <property type="entry name" value="IMP_2"/>
    <property type="match status" value="1"/>
</dbReference>
<dbReference type="Proteomes" id="UP001500751">
    <property type="component" value="Unassembled WGS sequence"/>
</dbReference>
<dbReference type="RefSeq" id="WP_344672071.1">
    <property type="nucleotide sequence ID" value="NZ_BAAAQN010000105.1"/>
</dbReference>
<evidence type="ECO:0000256" key="5">
    <source>
        <dbReference type="ARBA" id="ARBA00022801"/>
    </source>
</evidence>
<comment type="caution">
    <text evidence="9">The sequence shown here is derived from an EMBL/GenBank/DDBJ whole genome shotgun (WGS) entry which is preliminary data.</text>
</comment>
<evidence type="ECO:0000313" key="10">
    <source>
        <dbReference type="Proteomes" id="UP001500751"/>
    </source>
</evidence>
<keyword evidence="10" id="KW-1185">Reference proteome</keyword>